<keyword evidence="1" id="KW-0539">Nucleus</keyword>
<dbReference type="GO" id="GO:0008270">
    <property type="term" value="F:zinc ion binding"/>
    <property type="evidence" value="ECO:0007669"/>
    <property type="project" value="InterPro"/>
</dbReference>
<gene>
    <name evidence="4" type="ORF">L207DRAFT_593886</name>
</gene>
<dbReference type="InterPro" id="IPR001138">
    <property type="entry name" value="Zn2Cys6_DnaBD"/>
</dbReference>
<feature type="compositionally biased region" description="Polar residues" evidence="2">
    <location>
        <begin position="53"/>
        <end position="66"/>
    </location>
</feature>
<dbReference type="PROSITE" id="PS50048">
    <property type="entry name" value="ZN2_CY6_FUNGAL_2"/>
    <property type="match status" value="1"/>
</dbReference>
<feature type="domain" description="Zn(2)-C6 fungal-type" evidence="3">
    <location>
        <begin position="404"/>
        <end position="433"/>
    </location>
</feature>
<name>A0A2J6QRY8_HYAVF</name>
<evidence type="ECO:0000256" key="2">
    <source>
        <dbReference type="SAM" id="MobiDB-lite"/>
    </source>
</evidence>
<dbReference type="PROSITE" id="PS00463">
    <property type="entry name" value="ZN2_CY6_FUNGAL_1"/>
    <property type="match status" value="1"/>
</dbReference>
<feature type="compositionally biased region" description="Basic and acidic residues" evidence="2">
    <location>
        <begin position="178"/>
        <end position="208"/>
    </location>
</feature>
<dbReference type="Proteomes" id="UP000235786">
    <property type="component" value="Unassembled WGS sequence"/>
</dbReference>
<dbReference type="OrthoDB" id="103819at2759"/>
<feature type="region of interest" description="Disordered" evidence="2">
    <location>
        <begin position="252"/>
        <end position="278"/>
    </location>
</feature>
<dbReference type="CDD" id="cd00067">
    <property type="entry name" value="GAL4"/>
    <property type="match status" value="2"/>
</dbReference>
<dbReference type="Gene3D" id="4.10.240.10">
    <property type="entry name" value="Zn(2)-C6 fungal-type DNA-binding domain"/>
    <property type="match status" value="1"/>
</dbReference>
<feature type="compositionally biased region" description="Gly residues" evidence="2">
    <location>
        <begin position="17"/>
        <end position="29"/>
    </location>
</feature>
<organism evidence="4 5">
    <name type="scientific">Hyaloscypha variabilis (strain UAMH 11265 / GT02V1 / F)</name>
    <name type="common">Meliniomyces variabilis</name>
    <dbReference type="NCBI Taxonomy" id="1149755"/>
    <lineage>
        <taxon>Eukaryota</taxon>
        <taxon>Fungi</taxon>
        <taxon>Dikarya</taxon>
        <taxon>Ascomycota</taxon>
        <taxon>Pezizomycotina</taxon>
        <taxon>Leotiomycetes</taxon>
        <taxon>Helotiales</taxon>
        <taxon>Hyaloscyphaceae</taxon>
        <taxon>Hyaloscypha</taxon>
        <taxon>Hyaloscypha variabilis</taxon>
    </lineage>
</organism>
<feature type="compositionally biased region" description="Basic and acidic residues" evidence="2">
    <location>
        <begin position="252"/>
        <end position="268"/>
    </location>
</feature>
<feature type="region of interest" description="Disordered" evidence="2">
    <location>
        <begin position="435"/>
        <end position="462"/>
    </location>
</feature>
<keyword evidence="5" id="KW-1185">Reference proteome</keyword>
<dbReference type="SUPFAM" id="SSF57701">
    <property type="entry name" value="Zn2/Cys6 DNA-binding domain"/>
    <property type="match status" value="1"/>
</dbReference>
<dbReference type="AlphaFoldDB" id="A0A2J6QRY8"/>
<accession>A0A2J6QRY8</accession>
<proteinExistence type="predicted"/>
<dbReference type="SMART" id="SM00066">
    <property type="entry name" value="GAL4"/>
    <property type="match status" value="2"/>
</dbReference>
<protein>
    <recommendedName>
        <fullName evidence="3">Zn(2)-C6 fungal-type domain-containing protein</fullName>
    </recommendedName>
</protein>
<reference evidence="4 5" key="1">
    <citation type="submission" date="2016-04" db="EMBL/GenBank/DDBJ databases">
        <title>A degradative enzymes factory behind the ericoid mycorrhizal symbiosis.</title>
        <authorList>
            <consortium name="DOE Joint Genome Institute"/>
            <person name="Martino E."/>
            <person name="Morin E."/>
            <person name="Grelet G."/>
            <person name="Kuo A."/>
            <person name="Kohler A."/>
            <person name="Daghino S."/>
            <person name="Barry K."/>
            <person name="Choi C."/>
            <person name="Cichocki N."/>
            <person name="Clum A."/>
            <person name="Copeland A."/>
            <person name="Hainaut M."/>
            <person name="Haridas S."/>
            <person name="Labutti K."/>
            <person name="Lindquist E."/>
            <person name="Lipzen A."/>
            <person name="Khouja H.-R."/>
            <person name="Murat C."/>
            <person name="Ohm R."/>
            <person name="Olson A."/>
            <person name="Spatafora J."/>
            <person name="Veneault-Fourrey C."/>
            <person name="Henrissat B."/>
            <person name="Grigoriev I."/>
            <person name="Martin F."/>
            <person name="Perotto S."/>
        </authorList>
    </citation>
    <scope>NUCLEOTIDE SEQUENCE [LARGE SCALE GENOMIC DNA]</scope>
    <source>
        <strain evidence="4 5">F</strain>
    </source>
</reference>
<evidence type="ECO:0000259" key="3">
    <source>
        <dbReference type="PROSITE" id="PS50048"/>
    </source>
</evidence>
<dbReference type="InterPro" id="IPR036864">
    <property type="entry name" value="Zn2-C6_fun-type_DNA-bd_sf"/>
</dbReference>
<evidence type="ECO:0000313" key="4">
    <source>
        <dbReference type="EMBL" id="PMD29019.1"/>
    </source>
</evidence>
<evidence type="ECO:0000256" key="1">
    <source>
        <dbReference type="ARBA" id="ARBA00023242"/>
    </source>
</evidence>
<dbReference type="GO" id="GO:0000981">
    <property type="term" value="F:DNA-binding transcription factor activity, RNA polymerase II-specific"/>
    <property type="evidence" value="ECO:0007669"/>
    <property type="project" value="InterPro"/>
</dbReference>
<feature type="region of interest" description="Disordered" evidence="2">
    <location>
        <begin position="1"/>
        <end position="76"/>
    </location>
</feature>
<feature type="region of interest" description="Disordered" evidence="2">
    <location>
        <begin position="164"/>
        <end position="219"/>
    </location>
</feature>
<evidence type="ECO:0000313" key="5">
    <source>
        <dbReference type="Proteomes" id="UP000235786"/>
    </source>
</evidence>
<dbReference type="Pfam" id="PF00172">
    <property type="entry name" value="Zn_clus"/>
    <property type="match status" value="1"/>
</dbReference>
<dbReference type="EMBL" id="KZ613979">
    <property type="protein sequence ID" value="PMD29019.1"/>
    <property type="molecule type" value="Genomic_DNA"/>
</dbReference>
<sequence>MSSRQKGKGKERERGRGQGGNLGGGGRSGGSQRDSDMTSTPRDNGGHPEDQAGTYQTMTHHSSTASRGAAAHNIQFGAQVHPTAGSASRSTNPMDISALIDSTPAMAHHPSSAIHGAAAHNVQSEAQVRHIAGPARRSTDSTDMSSIIQSTQDLGLAGTVAFTTPASLPRQGPNWNARGEEIWRPPSPETRRREEQRKKDFEADEAKGRGLTRWGSAAGRLPQHMMESAAGPSNDGYQVPSRQQIDRYREEQERKTLERQGNNERARAAEAQTGEQQIHTGQLQLTATIPHTQGHEHSEVSHSYEGPDKTCLQCYRNRSKLPKNSCNKGRPCSNCIKHGKRCVYSSEVKARRGIKKCNSCYPDAICSRESPEDGGCERCHNMGFTCTYSGIGGGMAQQSEALKACGPCSKRKVRCDQNTPCANCTNRNENCTRSRKEQFKEPIGIQGPDPYPTRPSRSEPVAERLDELDTAPGWIARRSGDQFFSDWLLHPTSNQVPAGTPLPEGGIGGPPIGFDLRYGQWVYKRPYGSQLPSMVVGVNQRGDWAYALDQQSDPSVATGIKIDHMITDPLALETRVVVHPEVAREAEVEILQGDGGQKMANRAEARMSSVQSRANKAISRQVNVKVYDLLCGYFIVCVGNAASLF</sequence>